<evidence type="ECO:0000313" key="7">
    <source>
        <dbReference type="Proteomes" id="UP001499967"/>
    </source>
</evidence>
<dbReference type="Pfam" id="PF00497">
    <property type="entry name" value="SBP_bac_3"/>
    <property type="match status" value="1"/>
</dbReference>
<dbReference type="EMBL" id="BAAAHP010000292">
    <property type="protein sequence ID" value="GAA0906173.1"/>
    <property type="molecule type" value="Genomic_DNA"/>
</dbReference>
<keyword evidence="3" id="KW-0732">Signal</keyword>
<name>A0ABP3YTT5_9PSEU</name>
<dbReference type="SUPFAM" id="SSF53850">
    <property type="entry name" value="Periplasmic binding protein-like II"/>
    <property type="match status" value="1"/>
</dbReference>
<dbReference type="SMART" id="SM00062">
    <property type="entry name" value="PBPb"/>
    <property type="match status" value="1"/>
</dbReference>
<evidence type="ECO:0000256" key="2">
    <source>
        <dbReference type="ARBA" id="ARBA00022448"/>
    </source>
</evidence>
<evidence type="ECO:0000256" key="3">
    <source>
        <dbReference type="ARBA" id="ARBA00022729"/>
    </source>
</evidence>
<accession>A0ABP3YTT5</accession>
<evidence type="ECO:0000313" key="6">
    <source>
        <dbReference type="EMBL" id="GAA0906173.1"/>
    </source>
</evidence>
<evidence type="ECO:0000259" key="5">
    <source>
        <dbReference type="SMART" id="SM00062"/>
    </source>
</evidence>
<gene>
    <name evidence="6" type="ORF">GCM10009559_74490</name>
</gene>
<dbReference type="Gene3D" id="3.40.190.10">
    <property type="entry name" value="Periplasmic binding protein-like II"/>
    <property type="match status" value="2"/>
</dbReference>
<evidence type="ECO:0000256" key="4">
    <source>
        <dbReference type="SAM" id="MobiDB-lite"/>
    </source>
</evidence>
<feature type="domain" description="Solute-binding protein family 3/N-terminal" evidence="5">
    <location>
        <begin position="85"/>
        <end position="305"/>
    </location>
</feature>
<organism evidence="6 7">
    <name type="scientific">Pseudonocardia zijingensis</name>
    <dbReference type="NCBI Taxonomy" id="153376"/>
    <lineage>
        <taxon>Bacteria</taxon>
        <taxon>Bacillati</taxon>
        <taxon>Actinomycetota</taxon>
        <taxon>Actinomycetes</taxon>
        <taxon>Pseudonocardiales</taxon>
        <taxon>Pseudonocardiaceae</taxon>
        <taxon>Pseudonocardia</taxon>
    </lineage>
</organism>
<protein>
    <submittedName>
        <fullName evidence="6">Glutamate ABC transporter substrate-binding protein</fullName>
    </submittedName>
</protein>
<keyword evidence="2" id="KW-0813">Transport</keyword>
<reference evidence="7" key="1">
    <citation type="journal article" date="2019" name="Int. J. Syst. Evol. Microbiol.">
        <title>The Global Catalogue of Microorganisms (GCM) 10K type strain sequencing project: providing services to taxonomists for standard genome sequencing and annotation.</title>
        <authorList>
            <consortium name="The Broad Institute Genomics Platform"/>
            <consortium name="The Broad Institute Genome Sequencing Center for Infectious Disease"/>
            <person name="Wu L."/>
            <person name="Ma J."/>
        </authorList>
    </citation>
    <scope>NUCLEOTIDE SEQUENCE [LARGE SCALE GENOMIC DNA]</scope>
    <source>
        <strain evidence="7">JCM 11117</strain>
    </source>
</reference>
<dbReference type="RefSeq" id="WP_343946553.1">
    <property type="nucleotide sequence ID" value="NZ_BAAAHP010000292.1"/>
</dbReference>
<dbReference type="PANTHER" id="PTHR30085">
    <property type="entry name" value="AMINO ACID ABC TRANSPORTER PERMEASE"/>
    <property type="match status" value="1"/>
</dbReference>
<comment type="similarity">
    <text evidence="1">Belongs to the bacterial solute-binding protein 3 family.</text>
</comment>
<dbReference type="InterPro" id="IPR001638">
    <property type="entry name" value="Solute-binding_3/MltF_N"/>
</dbReference>
<comment type="caution">
    <text evidence="6">The sequence shown here is derived from an EMBL/GenBank/DDBJ whole genome shotgun (WGS) entry which is preliminary data.</text>
</comment>
<evidence type="ECO:0000256" key="1">
    <source>
        <dbReference type="ARBA" id="ARBA00010333"/>
    </source>
</evidence>
<feature type="region of interest" description="Disordered" evidence="4">
    <location>
        <begin position="30"/>
        <end position="73"/>
    </location>
</feature>
<dbReference type="Proteomes" id="UP001499967">
    <property type="component" value="Unassembled WGS sequence"/>
</dbReference>
<proteinExistence type="inferred from homology"/>
<dbReference type="PANTHER" id="PTHR30085:SF6">
    <property type="entry name" value="ABC TRANSPORTER GLUTAMINE-BINDING PROTEIN GLNH"/>
    <property type="match status" value="1"/>
</dbReference>
<feature type="compositionally biased region" description="Low complexity" evidence="4">
    <location>
        <begin position="41"/>
        <end position="50"/>
    </location>
</feature>
<sequence length="319" mass="33403">MSAVNPRRPAVYVVVGAVLALGSLALTGPGATGAPPPPPAAASEPATPAPQCTEVRESLRPQGQLPAPGAMPAGSTMAAIAERGRLIAGVDQGKFLSGYRDPLTGGLDGSDIDIVRRIADAILGDPDRVQYVVLNIADRAAALERDQVDVVVNSFTVTCARQRTVEFSAPFMPAEQRLLVPLGSGIEEVADLGDRTVCTSVGSTTEIVLRDLGLQVSTLPGIPDCVLEMQRGRVAAVSSDDVILAGLAAQDPNTRVVGRTLASTRYAVGMRPDEPDLVRFVNGVLEEARADGSLAASNRRWYTGRLDPVPAPLPPVYRD</sequence>
<keyword evidence="7" id="KW-1185">Reference proteome</keyword>
<dbReference type="InterPro" id="IPR051455">
    <property type="entry name" value="Bact_solute-bind_prot3"/>
</dbReference>